<accession>A0AAD6LZC8</accession>
<keyword evidence="2" id="KW-1185">Reference proteome</keyword>
<gene>
    <name evidence="1" type="ORF">NC653_031765</name>
</gene>
<sequence length="27" mass="3173">MLLFPEARDTSTFMVLPRFFIKSPART</sequence>
<organism evidence="1 2">
    <name type="scientific">Populus alba x Populus x berolinensis</name>
    <dbReference type="NCBI Taxonomy" id="444605"/>
    <lineage>
        <taxon>Eukaryota</taxon>
        <taxon>Viridiplantae</taxon>
        <taxon>Streptophyta</taxon>
        <taxon>Embryophyta</taxon>
        <taxon>Tracheophyta</taxon>
        <taxon>Spermatophyta</taxon>
        <taxon>Magnoliopsida</taxon>
        <taxon>eudicotyledons</taxon>
        <taxon>Gunneridae</taxon>
        <taxon>Pentapetalae</taxon>
        <taxon>rosids</taxon>
        <taxon>fabids</taxon>
        <taxon>Malpighiales</taxon>
        <taxon>Salicaceae</taxon>
        <taxon>Saliceae</taxon>
        <taxon>Populus</taxon>
    </lineage>
</organism>
<dbReference type="Proteomes" id="UP001164929">
    <property type="component" value="Chromosome 13"/>
</dbReference>
<proteinExistence type="predicted"/>
<protein>
    <submittedName>
        <fullName evidence="1">Uncharacterized protein</fullName>
    </submittedName>
</protein>
<reference evidence="1" key="1">
    <citation type="journal article" date="2023" name="Mol. Ecol. Resour.">
        <title>Chromosome-level genome assembly of a triploid poplar Populus alba 'Berolinensis'.</title>
        <authorList>
            <person name="Chen S."/>
            <person name="Yu Y."/>
            <person name="Wang X."/>
            <person name="Wang S."/>
            <person name="Zhang T."/>
            <person name="Zhou Y."/>
            <person name="He R."/>
            <person name="Meng N."/>
            <person name="Wang Y."/>
            <person name="Liu W."/>
            <person name="Liu Z."/>
            <person name="Liu J."/>
            <person name="Guo Q."/>
            <person name="Huang H."/>
            <person name="Sederoff R.R."/>
            <person name="Wang G."/>
            <person name="Qu G."/>
            <person name="Chen S."/>
        </authorList>
    </citation>
    <scope>NUCLEOTIDE SEQUENCE</scope>
    <source>
        <strain evidence="1">SC-2020</strain>
    </source>
</reference>
<comment type="caution">
    <text evidence="1">The sequence shown here is derived from an EMBL/GenBank/DDBJ whole genome shotgun (WGS) entry which is preliminary data.</text>
</comment>
<dbReference type="EMBL" id="JAQIZT010000013">
    <property type="protein sequence ID" value="KAJ6976035.1"/>
    <property type="molecule type" value="Genomic_DNA"/>
</dbReference>
<dbReference type="AlphaFoldDB" id="A0AAD6LZC8"/>
<name>A0AAD6LZC8_9ROSI</name>
<evidence type="ECO:0000313" key="1">
    <source>
        <dbReference type="EMBL" id="KAJ6976035.1"/>
    </source>
</evidence>
<evidence type="ECO:0000313" key="2">
    <source>
        <dbReference type="Proteomes" id="UP001164929"/>
    </source>
</evidence>